<name>A0ABY9Q0I8_9FIRM</name>
<dbReference type="InterPro" id="IPR051496">
    <property type="entry name" value="H-rev107_PLA/AT"/>
</dbReference>
<dbReference type="InterPro" id="IPR007053">
    <property type="entry name" value="LRAT_dom"/>
</dbReference>
<evidence type="ECO:0000256" key="2">
    <source>
        <dbReference type="ARBA" id="ARBA00022801"/>
    </source>
</evidence>
<accession>A0ABY9Q0I8</accession>
<evidence type="ECO:0000256" key="3">
    <source>
        <dbReference type="ARBA" id="ARBA00023098"/>
    </source>
</evidence>
<evidence type="ECO:0000313" key="6">
    <source>
        <dbReference type="Proteomes" id="UP001235030"/>
    </source>
</evidence>
<sequence>MIEPQYGDVICVNHGIYNHFGIFVDKSHVIHYSGKEKDMFFREMVIDETDMENFLGGSDKYYVYKFSEDKPSNVSRIRAEGLGRDLIDDVQALYILYKIKNKIKFKLYTPEETVKRARSRVGERKFLLHANNCEHFAVWCKTGVKQSYQVNAVIKAVFVKYLIYEDY</sequence>
<proteinExistence type="predicted"/>
<keyword evidence="1" id="KW-0808">Transferase</keyword>
<keyword evidence="2" id="KW-0378">Hydrolase</keyword>
<evidence type="ECO:0000256" key="1">
    <source>
        <dbReference type="ARBA" id="ARBA00022679"/>
    </source>
</evidence>
<evidence type="ECO:0000259" key="4">
    <source>
        <dbReference type="PROSITE" id="PS51934"/>
    </source>
</evidence>
<dbReference type="Proteomes" id="UP001235030">
    <property type="component" value="Chromosome"/>
</dbReference>
<dbReference type="PANTHER" id="PTHR13943:SF77">
    <property type="entry name" value="LRAT DOMAIN-CONTAINING PROTEIN"/>
    <property type="match status" value="1"/>
</dbReference>
<dbReference type="PROSITE" id="PS51934">
    <property type="entry name" value="LRAT"/>
    <property type="match status" value="1"/>
</dbReference>
<dbReference type="PANTHER" id="PTHR13943">
    <property type="entry name" value="HRAS-LIKE SUPPRESSOR - RELATED"/>
    <property type="match status" value="1"/>
</dbReference>
<organism evidence="5 6">
    <name type="scientific">Terrisporobacter mayombei</name>
    <dbReference type="NCBI Taxonomy" id="1541"/>
    <lineage>
        <taxon>Bacteria</taxon>
        <taxon>Bacillati</taxon>
        <taxon>Bacillota</taxon>
        <taxon>Clostridia</taxon>
        <taxon>Peptostreptococcales</taxon>
        <taxon>Peptostreptococcaceae</taxon>
        <taxon>Terrisporobacter</taxon>
    </lineage>
</organism>
<dbReference type="Pfam" id="PF04970">
    <property type="entry name" value="LRAT"/>
    <property type="match status" value="1"/>
</dbReference>
<dbReference type="EMBL" id="CP101637">
    <property type="protein sequence ID" value="WMT81488.1"/>
    <property type="molecule type" value="Genomic_DNA"/>
</dbReference>
<feature type="domain" description="LRAT" evidence="4">
    <location>
        <begin position="9"/>
        <end position="149"/>
    </location>
</feature>
<keyword evidence="3" id="KW-0443">Lipid metabolism</keyword>
<protein>
    <recommendedName>
        <fullName evidence="4">LRAT domain-containing protein</fullName>
    </recommendedName>
</protein>
<dbReference type="Gene3D" id="3.90.1720.10">
    <property type="entry name" value="endopeptidase domain like (from Nostoc punctiforme)"/>
    <property type="match status" value="1"/>
</dbReference>
<evidence type="ECO:0000313" key="5">
    <source>
        <dbReference type="EMBL" id="WMT81488.1"/>
    </source>
</evidence>
<reference evidence="5 6" key="1">
    <citation type="submission" date="2022-07" db="EMBL/GenBank/DDBJ databases">
        <title>Genome sequence of Terrisporobacter mayombei DSM6539.</title>
        <authorList>
            <person name="Boeer T."/>
            <person name="Bengelsdorf F.R."/>
            <person name="Daniel R."/>
            <person name="Poehlein A."/>
        </authorList>
    </citation>
    <scope>NUCLEOTIDE SEQUENCE [LARGE SCALE GENOMIC DNA]</scope>
    <source>
        <strain evidence="5 6">DSM 6539</strain>
    </source>
</reference>
<gene>
    <name evidence="5" type="ORF">TEMA_18300</name>
</gene>
<dbReference type="RefSeq" id="WP_228103637.1">
    <property type="nucleotide sequence ID" value="NZ_CP101637.1"/>
</dbReference>
<keyword evidence="6" id="KW-1185">Reference proteome</keyword>